<reference evidence="5 6" key="1">
    <citation type="journal article" date="2022" name="bioRxiv">
        <title>Genomics of Preaxostyla Flagellates Illuminates Evolutionary Transitions and the Path Towards Mitochondrial Loss.</title>
        <authorList>
            <person name="Novak L.V.F."/>
            <person name="Treitli S.C."/>
            <person name="Pyrih J."/>
            <person name="Halakuc P."/>
            <person name="Pipaliya S.V."/>
            <person name="Vacek V."/>
            <person name="Brzon O."/>
            <person name="Soukal P."/>
            <person name="Eme L."/>
            <person name="Dacks J.B."/>
            <person name="Karnkowska A."/>
            <person name="Elias M."/>
            <person name="Hampl V."/>
        </authorList>
    </citation>
    <scope>NUCLEOTIDE SEQUENCE [LARGE SCALE GENOMIC DNA]</scope>
    <source>
        <strain evidence="5">NAU3</strain>
        <tissue evidence="5">Gut</tissue>
    </source>
</reference>
<name>A0ABQ9Y0Z5_9EUKA</name>
<keyword evidence="5" id="KW-0240">DNA-directed RNA polymerase</keyword>
<organism evidence="5 6">
    <name type="scientific">Blattamonas nauphoetae</name>
    <dbReference type="NCBI Taxonomy" id="2049346"/>
    <lineage>
        <taxon>Eukaryota</taxon>
        <taxon>Metamonada</taxon>
        <taxon>Preaxostyla</taxon>
        <taxon>Oxymonadida</taxon>
        <taxon>Blattamonas</taxon>
    </lineage>
</organism>
<comment type="caution">
    <text evidence="5">The sequence shown here is derived from an EMBL/GenBank/DDBJ whole genome shotgun (WGS) entry which is preliminary data.</text>
</comment>
<comment type="similarity">
    <text evidence="3">Belongs to the eukaryotic RPB4 RNA polymerase subunit family.</text>
</comment>
<dbReference type="InterPro" id="IPR006590">
    <property type="entry name" value="RNA_pol_Rpb4/RPC9_core"/>
</dbReference>
<accession>A0ABQ9Y0Z5</accession>
<dbReference type="SMART" id="SM00657">
    <property type="entry name" value="RPOL4c"/>
    <property type="match status" value="1"/>
</dbReference>
<dbReference type="InterPro" id="IPR010997">
    <property type="entry name" value="HRDC-like_sf"/>
</dbReference>
<evidence type="ECO:0000256" key="2">
    <source>
        <dbReference type="ARBA" id="ARBA00023242"/>
    </source>
</evidence>
<evidence type="ECO:0000259" key="4">
    <source>
        <dbReference type="SMART" id="SM00657"/>
    </source>
</evidence>
<evidence type="ECO:0000256" key="1">
    <source>
        <dbReference type="ARBA" id="ARBA00004123"/>
    </source>
</evidence>
<dbReference type="Pfam" id="PF03874">
    <property type="entry name" value="RNA_pol_Rpb4"/>
    <property type="match status" value="1"/>
</dbReference>
<evidence type="ECO:0000313" key="5">
    <source>
        <dbReference type="EMBL" id="KAK2957407.1"/>
    </source>
</evidence>
<keyword evidence="6" id="KW-1185">Reference proteome</keyword>
<dbReference type="EMBL" id="JARBJD010000046">
    <property type="protein sequence ID" value="KAK2957407.1"/>
    <property type="molecule type" value="Genomic_DNA"/>
</dbReference>
<dbReference type="PANTHER" id="PTHR21297">
    <property type="entry name" value="DNA-DIRECTED RNA POLYMERASE II"/>
    <property type="match status" value="1"/>
</dbReference>
<dbReference type="InterPro" id="IPR005574">
    <property type="entry name" value="Rpb4/RPC9"/>
</dbReference>
<dbReference type="Gene3D" id="1.20.1250.40">
    <property type="match status" value="1"/>
</dbReference>
<gene>
    <name evidence="5" type="ORF">BLNAU_7563</name>
</gene>
<protein>
    <submittedName>
        <fullName evidence="5">DNA-directed RNA polymerase II subunit RPB4</fullName>
    </submittedName>
</protein>
<keyword evidence="5" id="KW-0804">Transcription</keyword>
<dbReference type="Proteomes" id="UP001281761">
    <property type="component" value="Unassembled WGS sequence"/>
</dbReference>
<sequence>MLHSPINVGPVAQENASNLEFGDDLKDARFLKNDEVFLLLEQLRRVEFAGIDPPETFSKSLEHTRQFAQFKERAITEELGIKLSDMGFHPFEAAQLVNLVPESPEEARSLIPSLQTRNDDELYDALGYIRDKKPDNN</sequence>
<dbReference type="SUPFAM" id="SSF47819">
    <property type="entry name" value="HRDC-like"/>
    <property type="match status" value="1"/>
</dbReference>
<keyword evidence="2" id="KW-0539">Nucleus</keyword>
<proteinExistence type="inferred from homology"/>
<evidence type="ECO:0000256" key="3">
    <source>
        <dbReference type="ARBA" id="ARBA00025724"/>
    </source>
</evidence>
<evidence type="ECO:0000313" key="6">
    <source>
        <dbReference type="Proteomes" id="UP001281761"/>
    </source>
</evidence>
<dbReference type="InterPro" id="IPR045222">
    <property type="entry name" value="Rpb4-like"/>
</dbReference>
<feature type="domain" description="RNA polymerase Rpb4/RPC9 core" evidence="4">
    <location>
        <begin position="23"/>
        <end position="136"/>
    </location>
</feature>
<comment type="subcellular location">
    <subcellularLocation>
        <location evidence="1">Nucleus</location>
    </subcellularLocation>
</comment>
<dbReference type="GO" id="GO:0000428">
    <property type="term" value="C:DNA-directed RNA polymerase complex"/>
    <property type="evidence" value="ECO:0007669"/>
    <property type="project" value="UniProtKB-KW"/>
</dbReference>
<dbReference type="InterPro" id="IPR038324">
    <property type="entry name" value="Rpb4/RPC9_sf"/>
</dbReference>